<feature type="region of interest" description="Disordered" evidence="3">
    <location>
        <begin position="112"/>
        <end position="185"/>
    </location>
</feature>
<evidence type="ECO:0000256" key="1">
    <source>
        <dbReference type="ARBA" id="ARBA00022460"/>
    </source>
</evidence>
<dbReference type="InterPro" id="IPR031311">
    <property type="entry name" value="CHIT_BIND_RR_consensus"/>
</dbReference>
<organism evidence="5 6">
    <name type="scientific">Folsomia candida</name>
    <name type="common">Springtail</name>
    <dbReference type="NCBI Taxonomy" id="158441"/>
    <lineage>
        <taxon>Eukaryota</taxon>
        <taxon>Metazoa</taxon>
        <taxon>Ecdysozoa</taxon>
        <taxon>Arthropoda</taxon>
        <taxon>Hexapoda</taxon>
        <taxon>Collembola</taxon>
        <taxon>Entomobryomorpha</taxon>
        <taxon>Isotomoidea</taxon>
        <taxon>Isotomidae</taxon>
        <taxon>Proisotominae</taxon>
        <taxon>Folsomia</taxon>
    </lineage>
</organism>
<dbReference type="OrthoDB" id="6595597at2759"/>
<feature type="compositionally biased region" description="Low complexity" evidence="3">
    <location>
        <begin position="139"/>
        <end position="170"/>
    </location>
</feature>
<reference evidence="5 6" key="1">
    <citation type="submission" date="2015-12" db="EMBL/GenBank/DDBJ databases">
        <title>The genome of Folsomia candida.</title>
        <authorList>
            <person name="Faddeeva A."/>
            <person name="Derks M.F."/>
            <person name="Anvar Y."/>
            <person name="Smit S."/>
            <person name="Van Straalen N."/>
            <person name="Roelofs D."/>
        </authorList>
    </citation>
    <scope>NUCLEOTIDE SEQUENCE [LARGE SCALE GENOMIC DNA]</scope>
    <source>
        <strain evidence="5 6">VU population</strain>
        <tissue evidence="5">Whole body</tissue>
    </source>
</reference>
<dbReference type="PANTHER" id="PTHR12236:SF79">
    <property type="entry name" value="CUTICULAR PROTEIN 50CB-RELATED"/>
    <property type="match status" value="1"/>
</dbReference>
<comment type="caution">
    <text evidence="5">The sequence shown here is derived from an EMBL/GenBank/DDBJ whole genome shotgun (WGS) entry which is preliminary data.</text>
</comment>
<dbReference type="InterPro" id="IPR000618">
    <property type="entry name" value="Insect_cuticle"/>
</dbReference>
<keyword evidence="6" id="KW-1185">Reference proteome</keyword>
<protein>
    <submittedName>
        <fullName evidence="5">Pro-resilin</fullName>
    </submittedName>
</protein>
<proteinExistence type="predicted"/>
<dbReference type="PANTHER" id="PTHR12236">
    <property type="entry name" value="STRUCTURAL CONTITUENT OF CUTICLE"/>
    <property type="match status" value="1"/>
</dbReference>
<keyword evidence="4" id="KW-0732">Signal</keyword>
<evidence type="ECO:0000313" key="6">
    <source>
        <dbReference type="Proteomes" id="UP000198287"/>
    </source>
</evidence>
<dbReference type="Pfam" id="PF00379">
    <property type="entry name" value="Chitin_bind_4"/>
    <property type="match status" value="1"/>
</dbReference>
<dbReference type="EMBL" id="LNIX01000003">
    <property type="protein sequence ID" value="OXA58779.1"/>
    <property type="molecule type" value="Genomic_DNA"/>
</dbReference>
<dbReference type="PRINTS" id="PR00947">
    <property type="entry name" value="CUTICLE"/>
</dbReference>
<dbReference type="OMA" id="CEAYEES"/>
<keyword evidence="1 2" id="KW-0193">Cuticle</keyword>
<dbReference type="PROSITE" id="PS00233">
    <property type="entry name" value="CHIT_BIND_RR_1"/>
    <property type="match status" value="1"/>
</dbReference>
<dbReference type="AlphaFoldDB" id="A0A226EMT8"/>
<feature type="signal peptide" evidence="4">
    <location>
        <begin position="1"/>
        <end position="24"/>
    </location>
</feature>
<sequence length="197" mass="20913">MESSKVCLILVIGSLFGLISDVDCEAYEESRSTRSAKKDDNEGYGSGSANYNFQYAVADGGNDFGHEEERNGLTTKGQYRVLLPDGRMQVVTYSANEEGYRAVVSYEGGGSEGGAGTGGYSSPNPVPSIPYGPPEKLSDAASSATTSSQAYSAPTTTSSSTSNSGSPRSSFGRRNSASFVKLRRNIKGQPHNYNYTF</sequence>
<gene>
    <name evidence="5" type="ORF">Fcan01_07419</name>
</gene>
<feature type="chain" id="PRO_5012940346" evidence="4">
    <location>
        <begin position="25"/>
        <end position="197"/>
    </location>
</feature>
<feature type="compositionally biased region" description="Pro residues" evidence="3">
    <location>
        <begin position="124"/>
        <end position="133"/>
    </location>
</feature>
<dbReference type="GO" id="GO:0005615">
    <property type="term" value="C:extracellular space"/>
    <property type="evidence" value="ECO:0007669"/>
    <property type="project" value="TreeGrafter"/>
</dbReference>
<evidence type="ECO:0000313" key="5">
    <source>
        <dbReference type="EMBL" id="OXA58779.1"/>
    </source>
</evidence>
<dbReference type="GO" id="GO:0031012">
    <property type="term" value="C:extracellular matrix"/>
    <property type="evidence" value="ECO:0007669"/>
    <property type="project" value="TreeGrafter"/>
</dbReference>
<evidence type="ECO:0000256" key="4">
    <source>
        <dbReference type="SAM" id="SignalP"/>
    </source>
</evidence>
<dbReference type="PROSITE" id="PS51155">
    <property type="entry name" value="CHIT_BIND_RR_2"/>
    <property type="match status" value="1"/>
</dbReference>
<dbReference type="InterPro" id="IPR051217">
    <property type="entry name" value="Insect_Cuticle_Struc_Prot"/>
</dbReference>
<dbReference type="GO" id="GO:0042302">
    <property type="term" value="F:structural constituent of cuticle"/>
    <property type="evidence" value="ECO:0007669"/>
    <property type="project" value="UniProtKB-UniRule"/>
</dbReference>
<accession>A0A226EMT8</accession>
<evidence type="ECO:0000256" key="2">
    <source>
        <dbReference type="PROSITE-ProRule" id="PRU00497"/>
    </source>
</evidence>
<name>A0A226EMT8_FOLCA</name>
<dbReference type="Proteomes" id="UP000198287">
    <property type="component" value="Unassembled WGS sequence"/>
</dbReference>
<evidence type="ECO:0000256" key="3">
    <source>
        <dbReference type="SAM" id="MobiDB-lite"/>
    </source>
</evidence>